<dbReference type="SUPFAM" id="SSF56349">
    <property type="entry name" value="DNA breaking-rejoining enzymes"/>
    <property type="match status" value="1"/>
</dbReference>
<dbReference type="GeneID" id="95610778"/>
<dbReference type="RefSeq" id="WP_150527967.1">
    <property type="nucleotide sequence ID" value="NZ_BNBW01000022.1"/>
</dbReference>
<keyword evidence="3" id="KW-1185">Reference proteome</keyword>
<dbReference type="AlphaFoldDB" id="A0A5J6J918"/>
<evidence type="ECO:0000313" key="2">
    <source>
        <dbReference type="EMBL" id="QEV45254.1"/>
    </source>
</evidence>
<dbReference type="InterPro" id="IPR013762">
    <property type="entry name" value="Integrase-like_cat_sf"/>
</dbReference>
<gene>
    <name evidence="2" type="ORF">CP980_09395</name>
</gene>
<dbReference type="GO" id="GO:0003677">
    <property type="term" value="F:DNA binding"/>
    <property type="evidence" value="ECO:0007669"/>
    <property type="project" value="InterPro"/>
</dbReference>
<accession>A0A5J6J918</accession>
<dbReference type="Proteomes" id="UP000325563">
    <property type="component" value="Chromosome"/>
</dbReference>
<dbReference type="InterPro" id="IPR011010">
    <property type="entry name" value="DNA_brk_join_enz"/>
</dbReference>
<organism evidence="2 3">
    <name type="scientific">Streptomyces vinaceus</name>
    <dbReference type="NCBI Taxonomy" id="1960"/>
    <lineage>
        <taxon>Bacteria</taxon>
        <taxon>Bacillati</taxon>
        <taxon>Actinomycetota</taxon>
        <taxon>Actinomycetes</taxon>
        <taxon>Kitasatosporales</taxon>
        <taxon>Streptomycetaceae</taxon>
        <taxon>Streptomyces</taxon>
    </lineage>
</organism>
<evidence type="ECO:0000313" key="3">
    <source>
        <dbReference type="Proteomes" id="UP000325563"/>
    </source>
</evidence>
<dbReference type="GO" id="GO:0015074">
    <property type="term" value="P:DNA integration"/>
    <property type="evidence" value="ECO:0007669"/>
    <property type="project" value="InterPro"/>
</dbReference>
<dbReference type="GO" id="GO:0006310">
    <property type="term" value="P:DNA recombination"/>
    <property type="evidence" value="ECO:0007669"/>
    <property type="project" value="UniProtKB-KW"/>
</dbReference>
<dbReference type="Gene3D" id="1.10.443.10">
    <property type="entry name" value="Intergrase catalytic core"/>
    <property type="match status" value="1"/>
</dbReference>
<dbReference type="EMBL" id="CP023692">
    <property type="protein sequence ID" value="QEV45254.1"/>
    <property type="molecule type" value="Genomic_DNA"/>
</dbReference>
<dbReference type="KEGG" id="svn:CP980_09395"/>
<evidence type="ECO:0008006" key="4">
    <source>
        <dbReference type="Google" id="ProtNLM"/>
    </source>
</evidence>
<keyword evidence="1" id="KW-0233">DNA recombination</keyword>
<proteinExistence type="predicted"/>
<evidence type="ECO:0000256" key="1">
    <source>
        <dbReference type="ARBA" id="ARBA00023172"/>
    </source>
</evidence>
<sequence length="736" mass="81488">MIGEAAAPIFAGIRLVDPSDDTPVIPVGRLRPGIDLARVSVFGDRRWTLSDMEHKQTGETKFIDWDTFPEPFQASLRRIGWAVINIETPDVLLRRARTTSRPLIAAGTVQHAAKAWREFTRWLVERQVTEFDQVDRAVTEDFASMIAAKGRTYAHDRNVLLAITRIWAYAPFLLPQDRLVMPPWDDPGAELTDFLGENDGGRGENTTEVIHPATMSPLLVWSLRVVTDLAPDILAAIAEHRRLLARIPAAVAGPARGVLERYFADLRATGRPIPVYADSVADRRAKATLARTGHDRGQRPGVNQTFIAGTLGIHKSQVANFMRDHPEAWADLEFGSGAFLDIPVTGRIDSKRWTDGVDFAEVKDLTLHLVTASLVVIAYLSGMRQEEVLHLERGCAHRETRGDGTIRYRVNGRHFKGVTDEDGNTVPEGEMRPEPWTVIELVHRAIEAVEQAHDETLLFPSSISKQRRPSAHHGEAIRTGWVKDRIGYLMAWANGLAAAHGRDHEVIPPDPQNSLTLGRFRRTVAWFIYRRPGGRIALGLQYGHVGSSMGESYGSRSKFDMLSVLDFEESLAVAETLAEAGDRLDAGEGVSGPAAGRYLAAAQEFRAAYGGGFLTRRQHTALKANPRLRVYESENALLTCNLDPFKALCDPDLGRGTGLRTPSFNRCNPACTNISRTDTHIKRAQAEKQQLAEELADGLSPQPVALRLEQRIEKLDLIIESHGATRHQPALTTEEA</sequence>
<protein>
    <recommendedName>
        <fullName evidence="4">Integrase</fullName>
    </recommendedName>
</protein>
<reference evidence="2 3" key="1">
    <citation type="submission" date="2017-09" db="EMBL/GenBank/DDBJ databases">
        <authorList>
            <person name="Lee N."/>
            <person name="Cho B.-K."/>
        </authorList>
    </citation>
    <scope>NUCLEOTIDE SEQUENCE [LARGE SCALE GENOMIC DNA]</scope>
    <source>
        <strain evidence="2 3">ATCC 27476</strain>
    </source>
</reference>
<name>A0A5J6J918_STRVI</name>